<proteinExistence type="predicted"/>
<feature type="domain" description="Elongation factor G-binding protein C-terminal treble-clef zinc-finger" evidence="1">
    <location>
        <begin position="1"/>
        <end position="66"/>
    </location>
</feature>
<evidence type="ECO:0000259" key="1">
    <source>
        <dbReference type="Pfam" id="PF16571"/>
    </source>
</evidence>
<dbReference type="InterPro" id="IPR032330">
    <property type="entry name" value="EF-G-binding_C"/>
</dbReference>
<name>A0A7D3ZGT4_ACTVE</name>
<organism evidence="2 3">
    <name type="scientific">Actinomadura verrucosospora</name>
    <dbReference type="NCBI Taxonomy" id="46165"/>
    <lineage>
        <taxon>Bacteria</taxon>
        <taxon>Bacillati</taxon>
        <taxon>Actinomycetota</taxon>
        <taxon>Actinomycetes</taxon>
        <taxon>Streptosporangiales</taxon>
        <taxon>Thermomonosporaceae</taxon>
        <taxon>Actinomadura</taxon>
    </lineage>
</organism>
<evidence type="ECO:0000313" key="2">
    <source>
        <dbReference type="EMBL" id="QKG19041.1"/>
    </source>
</evidence>
<evidence type="ECO:0000313" key="3">
    <source>
        <dbReference type="Proteomes" id="UP000501240"/>
    </source>
</evidence>
<reference evidence="2 3" key="1">
    <citation type="submission" date="2020-05" db="EMBL/GenBank/DDBJ databases">
        <title>Actinomadura verrucosospora NRRL-B18236 (PFL_A860) Genome sequencing and assembly.</title>
        <authorList>
            <person name="Samborskyy M."/>
        </authorList>
    </citation>
    <scope>NUCLEOTIDE SEQUENCE [LARGE SCALE GENOMIC DNA]</scope>
    <source>
        <strain evidence="2 3">NRRL:B18236</strain>
    </source>
</reference>
<dbReference type="Proteomes" id="UP000501240">
    <property type="component" value="Chromosome"/>
</dbReference>
<dbReference type="AlphaFoldDB" id="A0A7D3ZGT4"/>
<dbReference type="Pfam" id="PF16571">
    <property type="entry name" value="FBP_C"/>
    <property type="match status" value="1"/>
</dbReference>
<sequence length="68" mass="7413">MSARRRCEAGKQGNTVGRYLCADLACSLYVRGRKQTLLGDGRDDGVPLEEKVARIRTNLDAFLASVVA</sequence>
<accession>A0A7D3ZGT4</accession>
<gene>
    <name evidence="2" type="ORF">ACTIVE_0677</name>
</gene>
<keyword evidence="3" id="KW-1185">Reference proteome</keyword>
<protein>
    <recommendedName>
        <fullName evidence="1">Elongation factor G-binding protein C-terminal treble-clef zinc-finger domain-containing protein</fullName>
    </recommendedName>
</protein>
<dbReference type="EMBL" id="CP053892">
    <property type="protein sequence ID" value="QKG19041.1"/>
    <property type="molecule type" value="Genomic_DNA"/>
</dbReference>